<keyword evidence="2" id="KW-0805">Transcription regulation</keyword>
<feature type="domain" description="WRKY" evidence="7">
    <location>
        <begin position="177"/>
        <end position="239"/>
    </location>
</feature>
<protein>
    <recommendedName>
        <fullName evidence="7">WRKY domain-containing protein</fullName>
    </recommendedName>
</protein>
<feature type="compositionally biased region" description="Polar residues" evidence="6">
    <location>
        <begin position="275"/>
        <end position="284"/>
    </location>
</feature>
<dbReference type="SUPFAM" id="SSF118290">
    <property type="entry name" value="WRKY DNA-binding domain"/>
    <property type="match status" value="2"/>
</dbReference>
<feature type="domain" description="WRKY" evidence="7">
    <location>
        <begin position="67"/>
        <end position="130"/>
    </location>
</feature>
<dbReference type="Gene3D" id="2.20.25.80">
    <property type="entry name" value="WRKY domain"/>
    <property type="match status" value="2"/>
</dbReference>
<reference evidence="8" key="1">
    <citation type="submission" date="2021-01" db="EMBL/GenBank/DDBJ databases">
        <authorList>
            <person name="Corre E."/>
            <person name="Pelletier E."/>
            <person name="Niang G."/>
            <person name="Scheremetjew M."/>
            <person name="Finn R."/>
            <person name="Kale V."/>
            <person name="Holt S."/>
            <person name="Cochrane G."/>
            <person name="Meng A."/>
            <person name="Brown T."/>
            <person name="Cohen L."/>
        </authorList>
    </citation>
    <scope>NUCLEOTIDE SEQUENCE</scope>
    <source>
        <strain evidence="8">DIVA3 518/3/11/1/6</strain>
    </source>
</reference>
<name>A0A7S4MC02_9EUKA</name>
<dbReference type="PROSITE" id="PS50811">
    <property type="entry name" value="WRKY"/>
    <property type="match status" value="2"/>
</dbReference>
<dbReference type="GO" id="GO:0043565">
    <property type="term" value="F:sequence-specific DNA binding"/>
    <property type="evidence" value="ECO:0007669"/>
    <property type="project" value="InterPro"/>
</dbReference>
<gene>
    <name evidence="8" type="ORF">VSP0166_LOCUS6064</name>
</gene>
<organism evidence="8">
    <name type="scientific">Vannella robusta</name>
    <dbReference type="NCBI Taxonomy" id="1487602"/>
    <lineage>
        <taxon>Eukaryota</taxon>
        <taxon>Amoebozoa</taxon>
        <taxon>Discosea</taxon>
        <taxon>Flabellinia</taxon>
        <taxon>Vannellidae</taxon>
        <taxon>Vannella</taxon>
    </lineage>
</organism>
<accession>A0A7S4MC02</accession>
<keyword evidence="4" id="KW-0804">Transcription</keyword>
<evidence type="ECO:0000256" key="2">
    <source>
        <dbReference type="ARBA" id="ARBA00023015"/>
    </source>
</evidence>
<dbReference type="GO" id="GO:0005634">
    <property type="term" value="C:nucleus"/>
    <property type="evidence" value="ECO:0007669"/>
    <property type="project" value="UniProtKB-SubCell"/>
</dbReference>
<dbReference type="AlphaFoldDB" id="A0A7S4MC02"/>
<evidence type="ECO:0000256" key="3">
    <source>
        <dbReference type="ARBA" id="ARBA00023125"/>
    </source>
</evidence>
<evidence type="ECO:0000256" key="6">
    <source>
        <dbReference type="SAM" id="MobiDB-lite"/>
    </source>
</evidence>
<feature type="region of interest" description="Disordered" evidence="6">
    <location>
        <begin position="25"/>
        <end position="79"/>
    </location>
</feature>
<proteinExistence type="predicted"/>
<evidence type="ECO:0000256" key="1">
    <source>
        <dbReference type="ARBA" id="ARBA00004123"/>
    </source>
</evidence>
<feature type="compositionally biased region" description="Basic and acidic residues" evidence="6">
    <location>
        <begin position="67"/>
        <end position="77"/>
    </location>
</feature>
<feature type="compositionally biased region" description="Low complexity" evidence="6">
    <location>
        <begin position="28"/>
        <end position="47"/>
    </location>
</feature>
<evidence type="ECO:0000256" key="5">
    <source>
        <dbReference type="ARBA" id="ARBA00023242"/>
    </source>
</evidence>
<dbReference type="GO" id="GO:0003700">
    <property type="term" value="F:DNA-binding transcription factor activity"/>
    <property type="evidence" value="ECO:0007669"/>
    <property type="project" value="InterPro"/>
</dbReference>
<evidence type="ECO:0000313" key="8">
    <source>
        <dbReference type="EMBL" id="CAE2213233.1"/>
    </source>
</evidence>
<keyword evidence="5" id="KW-0539">Nucleus</keyword>
<dbReference type="PANTHER" id="PTHR31221">
    <property type="entry name" value="WRKY TRANSCRIPTION FACTOR PROTEIN 1-RELATED"/>
    <property type="match status" value="1"/>
</dbReference>
<evidence type="ECO:0000259" key="7">
    <source>
        <dbReference type="PROSITE" id="PS50811"/>
    </source>
</evidence>
<dbReference type="EMBL" id="HBKP01008523">
    <property type="protein sequence ID" value="CAE2213233.1"/>
    <property type="molecule type" value="Transcribed_RNA"/>
</dbReference>
<dbReference type="PANTHER" id="PTHR31221:SF193">
    <property type="entry name" value="WRKY TRANSCRIPTION FACTOR PROTEIN 1-RELATED"/>
    <property type="match status" value="1"/>
</dbReference>
<dbReference type="InterPro" id="IPR036576">
    <property type="entry name" value="WRKY_dom_sf"/>
</dbReference>
<feature type="region of interest" description="Disordered" evidence="6">
    <location>
        <begin position="275"/>
        <end position="308"/>
    </location>
</feature>
<dbReference type="InterPro" id="IPR003657">
    <property type="entry name" value="WRKY_dom"/>
</dbReference>
<dbReference type="SMART" id="SM00774">
    <property type="entry name" value="WRKY"/>
    <property type="match status" value="2"/>
</dbReference>
<dbReference type="Pfam" id="PF03106">
    <property type="entry name" value="WRKY"/>
    <property type="match status" value="2"/>
</dbReference>
<sequence length="308" mass="34535">MGTAASVPLNRINHINPPIFAFNTTLTSSESGKSSSPPQTTPQTTPPDELEKPITNTNDGNASTEPLKSDTQDDGYKWRKYGSKKSKNIHRAYYKCRHPDCPVKKITETLLDDSDAEKTTYKGKHNHDAPVVSRATVSGIQEFRDVISRCTHLPAQHSNGESKSPDLEPKLVVKLPSNINPQEDGYSWRKYGQKTVKGSPHPRSYFKCTQETCNVKKQIELGDNEYFCTYEGIHRHEKEDSEVTVASNITGMKRDELLSMPPDPKFSKIEIVNTEQKNNSQAPTQEEHLGIPLSIPPDMLNQSPINYN</sequence>
<feature type="compositionally biased region" description="Polar residues" evidence="6">
    <location>
        <begin position="54"/>
        <end position="66"/>
    </location>
</feature>
<comment type="subcellular location">
    <subcellularLocation>
        <location evidence="1">Nucleus</location>
    </subcellularLocation>
</comment>
<keyword evidence="3" id="KW-0238">DNA-binding</keyword>
<dbReference type="InterPro" id="IPR044810">
    <property type="entry name" value="WRKY_plant"/>
</dbReference>
<evidence type="ECO:0000256" key="4">
    <source>
        <dbReference type="ARBA" id="ARBA00023163"/>
    </source>
</evidence>